<dbReference type="Gene3D" id="3.40.50.300">
    <property type="entry name" value="P-loop containing nucleotide triphosphate hydrolases"/>
    <property type="match status" value="1"/>
</dbReference>
<keyword evidence="4 6" id="KW-0067">ATP-binding</keyword>
<comment type="similarity">
    <text evidence="1">Belongs to the ABC transporter superfamily.</text>
</comment>
<gene>
    <name evidence="6" type="ORF">H8704_00760</name>
</gene>
<dbReference type="RefSeq" id="WP_022464929.1">
    <property type="nucleotide sequence ID" value="NZ_JACRSX010000001.1"/>
</dbReference>
<accession>A0ABR7MZC9</accession>
<dbReference type="InterPro" id="IPR003439">
    <property type="entry name" value="ABC_transporter-like_ATP-bd"/>
</dbReference>
<evidence type="ECO:0000313" key="7">
    <source>
        <dbReference type="Proteomes" id="UP000606193"/>
    </source>
</evidence>
<dbReference type="SUPFAM" id="SSF52540">
    <property type="entry name" value="P-loop containing nucleoside triphosphate hydrolases"/>
    <property type="match status" value="1"/>
</dbReference>
<evidence type="ECO:0000313" key="6">
    <source>
        <dbReference type="EMBL" id="MBC8561172.1"/>
    </source>
</evidence>
<dbReference type="PANTHER" id="PTHR43335:SF4">
    <property type="entry name" value="ABC TRANSPORTER, ATP-BINDING PROTEIN"/>
    <property type="match status" value="1"/>
</dbReference>
<evidence type="ECO:0000256" key="4">
    <source>
        <dbReference type="ARBA" id="ARBA00022840"/>
    </source>
</evidence>
<dbReference type="InterPro" id="IPR003593">
    <property type="entry name" value="AAA+_ATPase"/>
</dbReference>
<dbReference type="EMBL" id="JACRSX010000001">
    <property type="protein sequence ID" value="MBC8561172.1"/>
    <property type="molecule type" value="Genomic_DNA"/>
</dbReference>
<feature type="domain" description="ABC transporter" evidence="5">
    <location>
        <begin position="3"/>
        <end position="223"/>
    </location>
</feature>
<comment type="caution">
    <text evidence="6">The sequence shown here is derived from an EMBL/GenBank/DDBJ whole genome shotgun (WGS) entry which is preliminary data.</text>
</comment>
<evidence type="ECO:0000256" key="1">
    <source>
        <dbReference type="ARBA" id="ARBA00005417"/>
    </source>
</evidence>
<organism evidence="6 7">
    <name type="scientific">Jutongia huaianensis</name>
    <dbReference type="NCBI Taxonomy" id="2763668"/>
    <lineage>
        <taxon>Bacteria</taxon>
        <taxon>Bacillati</taxon>
        <taxon>Bacillota</taxon>
        <taxon>Clostridia</taxon>
        <taxon>Lachnospirales</taxon>
        <taxon>Lachnospiraceae</taxon>
        <taxon>Jutongia</taxon>
    </lineage>
</organism>
<dbReference type="GO" id="GO:0005524">
    <property type="term" value="F:ATP binding"/>
    <property type="evidence" value="ECO:0007669"/>
    <property type="project" value="UniProtKB-KW"/>
</dbReference>
<dbReference type="Proteomes" id="UP000606193">
    <property type="component" value="Unassembled WGS sequence"/>
</dbReference>
<dbReference type="Pfam" id="PF00005">
    <property type="entry name" value="ABC_tran"/>
    <property type="match status" value="1"/>
</dbReference>
<keyword evidence="3" id="KW-0547">Nucleotide-binding</keyword>
<keyword evidence="7" id="KW-1185">Reference proteome</keyword>
<sequence length="223" mass="24644">MNITIKNLTKKIKKETVLKDINLEFHGGKIYGLQGKNGCGKTMLMRCIAGLVHPEQGEIIINGKVLHKDMSLPESIGLLIENPAFLPQYTGLQNLKILADLQGGISYGELEELLEKVGLKDCTKKKFGAYSLGMKQRLGIAAAIMGKPDIIILDEPINAIDENGVEEIRQLILGLRSEDRIIIIACHDRAEMELLADEVIVMENGEVIEEKGWKNADVENVQA</sequence>
<evidence type="ECO:0000256" key="3">
    <source>
        <dbReference type="ARBA" id="ARBA00022741"/>
    </source>
</evidence>
<dbReference type="PANTHER" id="PTHR43335">
    <property type="entry name" value="ABC TRANSPORTER, ATP-BINDING PROTEIN"/>
    <property type="match status" value="1"/>
</dbReference>
<dbReference type="PROSITE" id="PS50893">
    <property type="entry name" value="ABC_TRANSPORTER_2"/>
    <property type="match status" value="1"/>
</dbReference>
<name>A0ABR7MZC9_9FIRM</name>
<reference evidence="6 7" key="1">
    <citation type="submission" date="2020-08" db="EMBL/GenBank/DDBJ databases">
        <title>Genome public.</title>
        <authorList>
            <person name="Liu C."/>
            <person name="Sun Q."/>
        </authorList>
    </citation>
    <scope>NUCLEOTIDE SEQUENCE [LARGE SCALE GENOMIC DNA]</scope>
    <source>
        <strain evidence="6 7">NSJ-37</strain>
    </source>
</reference>
<dbReference type="SMART" id="SM00382">
    <property type="entry name" value="AAA"/>
    <property type="match status" value="1"/>
</dbReference>
<dbReference type="PROSITE" id="PS00211">
    <property type="entry name" value="ABC_TRANSPORTER_1"/>
    <property type="match status" value="1"/>
</dbReference>
<proteinExistence type="inferred from homology"/>
<dbReference type="InterPro" id="IPR017871">
    <property type="entry name" value="ABC_transporter-like_CS"/>
</dbReference>
<keyword evidence="2" id="KW-0813">Transport</keyword>
<dbReference type="InterPro" id="IPR027417">
    <property type="entry name" value="P-loop_NTPase"/>
</dbReference>
<protein>
    <submittedName>
        <fullName evidence="6">ATP-binding cassette domain-containing protein</fullName>
    </submittedName>
</protein>
<evidence type="ECO:0000259" key="5">
    <source>
        <dbReference type="PROSITE" id="PS50893"/>
    </source>
</evidence>
<evidence type="ECO:0000256" key="2">
    <source>
        <dbReference type="ARBA" id="ARBA00022448"/>
    </source>
</evidence>